<dbReference type="SUPFAM" id="SSF50494">
    <property type="entry name" value="Trypsin-like serine proteases"/>
    <property type="match status" value="1"/>
</dbReference>
<accession>A0AAD7SLP2</accession>
<dbReference type="InterPro" id="IPR018114">
    <property type="entry name" value="TRYPSIN_HIS"/>
</dbReference>
<dbReference type="CDD" id="cd00190">
    <property type="entry name" value="Tryp_SPc"/>
    <property type="match status" value="1"/>
</dbReference>
<evidence type="ECO:0000256" key="1">
    <source>
        <dbReference type="ARBA" id="ARBA00023157"/>
    </source>
</evidence>
<proteinExistence type="predicted"/>
<protein>
    <recommendedName>
        <fullName evidence="3">Peptidase S1 domain-containing protein</fullName>
    </recommendedName>
</protein>
<dbReference type="InterPro" id="IPR009003">
    <property type="entry name" value="Peptidase_S1_PA"/>
</dbReference>
<evidence type="ECO:0000259" key="3">
    <source>
        <dbReference type="PROSITE" id="PS50240"/>
    </source>
</evidence>
<dbReference type="GO" id="GO:0006508">
    <property type="term" value="P:proteolysis"/>
    <property type="evidence" value="ECO:0007669"/>
    <property type="project" value="InterPro"/>
</dbReference>
<dbReference type="Gene3D" id="2.40.10.10">
    <property type="entry name" value="Trypsin-like serine proteases"/>
    <property type="match status" value="2"/>
</dbReference>
<dbReference type="FunFam" id="2.40.10.10:FF:000068">
    <property type="entry name" value="transmembrane protease serine 2"/>
    <property type="match status" value="1"/>
</dbReference>
<dbReference type="EMBL" id="JAINUG010000050">
    <property type="protein sequence ID" value="KAJ8404979.1"/>
    <property type="molecule type" value="Genomic_DNA"/>
</dbReference>
<evidence type="ECO:0000313" key="5">
    <source>
        <dbReference type="Proteomes" id="UP001221898"/>
    </source>
</evidence>
<reference evidence="4" key="1">
    <citation type="journal article" date="2023" name="Science">
        <title>Genome structures resolve the early diversification of teleost fishes.</title>
        <authorList>
            <person name="Parey E."/>
            <person name="Louis A."/>
            <person name="Montfort J."/>
            <person name="Bouchez O."/>
            <person name="Roques C."/>
            <person name="Iampietro C."/>
            <person name="Lluch J."/>
            <person name="Castinel A."/>
            <person name="Donnadieu C."/>
            <person name="Desvignes T."/>
            <person name="Floi Bucao C."/>
            <person name="Jouanno E."/>
            <person name="Wen M."/>
            <person name="Mejri S."/>
            <person name="Dirks R."/>
            <person name="Jansen H."/>
            <person name="Henkel C."/>
            <person name="Chen W.J."/>
            <person name="Zahm M."/>
            <person name="Cabau C."/>
            <person name="Klopp C."/>
            <person name="Thompson A.W."/>
            <person name="Robinson-Rechavi M."/>
            <person name="Braasch I."/>
            <person name="Lecointre G."/>
            <person name="Bobe J."/>
            <person name="Postlethwait J.H."/>
            <person name="Berthelot C."/>
            <person name="Roest Crollius H."/>
            <person name="Guiguen Y."/>
        </authorList>
    </citation>
    <scope>NUCLEOTIDE SEQUENCE</scope>
    <source>
        <strain evidence="4">NC1722</strain>
    </source>
</reference>
<evidence type="ECO:0000256" key="2">
    <source>
        <dbReference type="SAM" id="MobiDB-lite"/>
    </source>
</evidence>
<dbReference type="Pfam" id="PF00089">
    <property type="entry name" value="Trypsin"/>
    <property type="match status" value="1"/>
</dbReference>
<evidence type="ECO:0000313" key="4">
    <source>
        <dbReference type="EMBL" id="KAJ8404979.1"/>
    </source>
</evidence>
<dbReference type="InterPro" id="IPR001254">
    <property type="entry name" value="Trypsin_dom"/>
</dbReference>
<keyword evidence="5" id="KW-1185">Reference proteome</keyword>
<sequence length="360" mass="38799">MSLCDGAAISITVCPSYLLPSRRKSGIRNRIKNDPCADGGSPQPRPPELPQLQPPIPAPQILQVPQSEFQPPAPSETQTPIPDEPPEARTVLREDSVGLTLPKDPPGVELAASWIGNLPPCPSRLTLLAILLPLISTILICLALIDCGEEVTDGWGRIVGGSVASRGKWGWQASLRWRGKHVCGGAIVTNRWVITAAHCFILHEMLLIADWQVVVDTISTTESADGRYYKVLEVKRHPQFSKKSNDYDLGLVQTAADIEMKGGVRPVCLPSPGESFPPGSPCWVTGWGYTQEGGSVSVTLRQAAVWVIGQSKCSQPSVYGPHLTARMLCAGRMEGGVDSCQMDLEEGSPPGIKDTYQPTI</sequence>
<feature type="domain" description="Peptidase S1" evidence="3">
    <location>
        <begin position="158"/>
        <end position="343"/>
    </location>
</feature>
<feature type="compositionally biased region" description="Pro residues" evidence="2">
    <location>
        <begin position="43"/>
        <end position="58"/>
    </location>
</feature>
<dbReference type="GO" id="GO:0004252">
    <property type="term" value="F:serine-type endopeptidase activity"/>
    <property type="evidence" value="ECO:0007669"/>
    <property type="project" value="InterPro"/>
</dbReference>
<comment type="caution">
    <text evidence="4">The sequence shown here is derived from an EMBL/GenBank/DDBJ whole genome shotgun (WGS) entry which is preliminary data.</text>
</comment>
<dbReference type="PROSITE" id="PS50240">
    <property type="entry name" value="TRYPSIN_DOM"/>
    <property type="match status" value="1"/>
</dbReference>
<dbReference type="PANTHER" id="PTHR24252:SF7">
    <property type="entry name" value="HYALIN"/>
    <property type="match status" value="1"/>
</dbReference>
<dbReference type="SMART" id="SM00020">
    <property type="entry name" value="Tryp_SPc"/>
    <property type="match status" value="1"/>
</dbReference>
<keyword evidence="1" id="KW-1015">Disulfide bond</keyword>
<organism evidence="4 5">
    <name type="scientific">Aldrovandia affinis</name>
    <dbReference type="NCBI Taxonomy" id="143900"/>
    <lineage>
        <taxon>Eukaryota</taxon>
        <taxon>Metazoa</taxon>
        <taxon>Chordata</taxon>
        <taxon>Craniata</taxon>
        <taxon>Vertebrata</taxon>
        <taxon>Euteleostomi</taxon>
        <taxon>Actinopterygii</taxon>
        <taxon>Neopterygii</taxon>
        <taxon>Teleostei</taxon>
        <taxon>Notacanthiformes</taxon>
        <taxon>Halosauridae</taxon>
        <taxon>Aldrovandia</taxon>
    </lineage>
</organism>
<dbReference type="PANTHER" id="PTHR24252">
    <property type="entry name" value="ACROSIN-RELATED"/>
    <property type="match status" value="1"/>
</dbReference>
<feature type="region of interest" description="Disordered" evidence="2">
    <location>
        <begin position="28"/>
        <end position="87"/>
    </location>
</feature>
<name>A0AAD7SLP2_9TELE</name>
<dbReference type="AlphaFoldDB" id="A0AAD7SLP2"/>
<dbReference type="Proteomes" id="UP001221898">
    <property type="component" value="Unassembled WGS sequence"/>
</dbReference>
<dbReference type="InterPro" id="IPR043504">
    <property type="entry name" value="Peptidase_S1_PA_chymotrypsin"/>
</dbReference>
<gene>
    <name evidence="4" type="ORF">AAFF_G00329000</name>
</gene>
<dbReference type="PROSITE" id="PS00134">
    <property type="entry name" value="TRYPSIN_HIS"/>
    <property type="match status" value="1"/>
</dbReference>